<evidence type="ECO:0000313" key="7">
    <source>
        <dbReference type="Proteomes" id="UP000538292"/>
    </source>
</evidence>
<dbReference type="EMBL" id="JACEOL010000055">
    <property type="protein sequence ID" value="MBA4603516.1"/>
    <property type="molecule type" value="Genomic_DNA"/>
</dbReference>
<accession>A0A7W2ATH4</accession>
<comment type="similarity">
    <text evidence="5">Belongs to the Rap family.</text>
</comment>
<keyword evidence="2" id="KW-0963">Cytoplasm</keyword>
<name>A0A7W2ATH4_9BACL</name>
<protein>
    <submittedName>
        <fullName evidence="6">Tetratricopeptide repeat protein</fullName>
    </submittedName>
</protein>
<dbReference type="Pfam" id="PF13424">
    <property type="entry name" value="TPR_12"/>
    <property type="match status" value="1"/>
</dbReference>
<gene>
    <name evidence="6" type="ORF">H2C83_14615</name>
</gene>
<dbReference type="GO" id="GO:0005737">
    <property type="term" value="C:cytoplasm"/>
    <property type="evidence" value="ECO:0007669"/>
    <property type="project" value="UniProtKB-SubCell"/>
</dbReference>
<organism evidence="6 7">
    <name type="scientific">Thermoactinomyces mirandus</name>
    <dbReference type="NCBI Taxonomy" id="2756294"/>
    <lineage>
        <taxon>Bacteria</taxon>
        <taxon>Bacillati</taxon>
        <taxon>Bacillota</taxon>
        <taxon>Bacilli</taxon>
        <taxon>Bacillales</taxon>
        <taxon>Thermoactinomycetaceae</taxon>
        <taxon>Thermoactinomyces</taxon>
    </lineage>
</organism>
<proteinExistence type="inferred from homology"/>
<dbReference type="SMART" id="SM00028">
    <property type="entry name" value="TPR"/>
    <property type="match status" value="3"/>
</dbReference>
<dbReference type="SUPFAM" id="SSF48452">
    <property type="entry name" value="TPR-like"/>
    <property type="match status" value="1"/>
</dbReference>
<dbReference type="Proteomes" id="UP000538292">
    <property type="component" value="Unassembled WGS sequence"/>
</dbReference>
<evidence type="ECO:0000256" key="4">
    <source>
        <dbReference type="ARBA" id="ARBA00022803"/>
    </source>
</evidence>
<dbReference type="AlphaFoldDB" id="A0A7W2ATH4"/>
<dbReference type="InterPro" id="IPR051476">
    <property type="entry name" value="Bac_ResReg_Asp_Phosphatase"/>
</dbReference>
<reference evidence="6 7" key="1">
    <citation type="submission" date="2020-07" db="EMBL/GenBank/DDBJ databases">
        <title>Thermoactinomyces phylogeny.</title>
        <authorList>
            <person name="Dunlap C."/>
        </authorList>
    </citation>
    <scope>NUCLEOTIDE SEQUENCE [LARGE SCALE GENOMIC DNA]</scope>
    <source>
        <strain evidence="6 7">AMNI-1</strain>
    </source>
</reference>
<dbReference type="Gene3D" id="1.25.40.10">
    <property type="entry name" value="Tetratricopeptide repeat domain"/>
    <property type="match status" value="2"/>
</dbReference>
<keyword evidence="7" id="KW-1185">Reference proteome</keyword>
<comment type="subcellular location">
    <subcellularLocation>
        <location evidence="1">Cytoplasm</location>
    </subcellularLocation>
</comment>
<comment type="caution">
    <text evidence="6">The sequence shown here is derived from an EMBL/GenBank/DDBJ whole genome shotgun (WGS) entry which is preliminary data.</text>
</comment>
<keyword evidence="3" id="KW-0677">Repeat</keyword>
<keyword evidence="4" id="KW-0802">TPR repeat</keyword>
<dbReference type="PANTHER" id="PTHR46630">
    <property type="entry name" value="TETRATRICOPEPTIDE REPEAT PROTEIN 29"/>
    <property type="match status" value="1"/>
</dbReference>
<evidence type="ECO:0000256" key="2">
    <source>
        <dbReference type="ARBA" id="ARBA00022490"/>
    </source>
</evidence>
<evidence type="ECO:0000256" key="5">
    <source>
        <dbReference type="ARBA" id="ARBA00038253"/>
    </source>
</evidence>
<dbReference type="InterPro" id="IPR019734">
    <property type="entry name" value="TPR_rpt"/>
</dbReference>
<evidence type="ECO:0000313" key="6">
    <source>
        <dbReference type="EMBL" id="MBA4603516.1"/>
    </source>
</evidence>
<evidence type="ECO:0000256" key="1">
    <source>
        <dbReference type="ARBA" id="ARBA00004496"/>
    </source>
</evidence>
<sequence length="193" mass="22364">MKRYEEAIKICKEGIEIARTNRFQNRYLSLMNILGSIYLAQNRLEKAEQQFDIILNYDYSGVSTRIRIDTLIFLAATYASMERWPEAEKTINDALKLARNEQAVQLSKVFVVAGNIYAAREKYSEAVTCYEEAENSANTSDNRKIQHLALLQLSHCFDKMGSATSWETCVKKLLRLQQEIDLQKEEDFFHAFV</sequence>
<dbReference type="PANTHER" id="PTHR46630:SF1">
    <property type="entry name" value="TETRATRICOPEPTIDE REPEAT PROTEIN 29"/>
    <property type="match status" value="1"/>
</dbReference>
<evidence type="ECO:0000256" key="3">
    <source>
        <dbReference type="ARBA" id="ARBA00022737"/>
    </source>
</evidence>
<dbReference type="RefSeq" id="WP_181741988.1">
    <property type="nucleotide sequence ID" value="NZ_JACEOL010000055.1"/>
</dbReference>
<dbReference type="InterPro" id="IPR011990">
    <property type="entry name" value="TPR-like_helical_dom_sf"/>
</dbReference>